<dbReference type="Proteomes" id="UP001054902">
    <property type="component" value="Unassembled WGS sequence"/>
</dbReference>
<name>A0AAD3CVP3_9STRA</name>
<keyword evidence="2" id="KW-0472">Membrane</keyword>
<feature type="compositionally biased region" description="Acidic residues" evidence="1">
    <location>
        <begin position="192"/>
        <end position="202"/>
    </location>
</feature>
<feature type="transmembrane region" description="Helical" evidence="2">
    <location>
        <begin position="43"/>
        <end position="60"/>
    </location>
</feature>
<keyword evidence="2" id="KW-1133">Transmembrane helix</keyword>
<reference evidence="3 4" key="1">
    <citation type="journal article" date="2021" name="Sci. Rep.">
        <title>The genome of the diatom Chaetoceros tenuissimus carries an ancient integrated fragment of an extant virus.</title>
        <authorList>
            <person name="Hongo Y."/>
            <person name="Kimura K."/>
            <person name="Takaki Y."/>
            <person name="Yoshida Y."/>
            <person name="Baba S."/>
            <person name="Kobayashi G."/>
            <person name="Nagasaki K."/>
            <person name="Hano T."/>
            <person name="Tomaru Y."/>
        </authorList>
    </citation>
    <scope>NUCLEOTIDE SEQUENCE [LARGE SCALE GENOMIC DNA]</scope>
    <source>
        <strain evidence="3 4">NIES-3715</strain>
    </source>
</reference>
<feature type="transmembrane region" description="Helical" evidence="2">
    <location>
        <begin position="12"/>
        <end position="31"/>
    </location>
</feature>
<accession>A0AAD3CVP3</accession>
<feature type="region of interest" description="Disordered" evidence="1">
    <location>
        <begin position="192"/>
        <end position="224"/>
    </location>
</feature>
<keyword evidence="2" id="KW-0812">Transmembrane</keyword>
<comment type="caution">
    <text evidence="3">The sequence shown here is derived from an EMBL/GenBank/DDBJ whole genome shotgun (WGS) entry which is preliminary data.</text>
</comment>
<organism evidence="3 4">
    <name type="scientific">Chaetoceros tenuissimus</name>
    <dbReference type="NCBI Taxonomy" id="426638"/>
    <lineage>
        <taxon>Eukaryota</taxon>
        <taxon>Sar</taxon>
        <taxon>Stramenopiles</taxon>
        <taxon>Ochrophyta</taxon>
        <taxon>Bacillariophyta</taxon>
        <taxon>Coscinodiscophyceae</taxon>
        <taxon>Chaetocerotophycidae</taxon>
        <taxon>Chaetocerotales</taxon>
        <taxon>Chaetocerotaceae</taxon>
        <taxon>Chaetoceros</taxon>
    </lineage>
</organism>
<feature type="compositionally biased region" description="Basic and acidic residues" evidence="1">
    <location>
        <begin position="203"/>
        <end position="221"/>
    </location>
</feature>
<sequence length="409" mass="45807">MAAVSPNTIRVLIGPLIILGSCVALVAPYIQSLSSTTLTIMKLMLLGSTITVIEIVSIVSKQVQRIREKVIQYGNELVLDDLLQDVFGFEGYISCFWSTYVGTFLLYMLPIDKSLRLRIITKSLQWCNGDELLTNRNETVVLDKAYVDKVMFQKGGIWKLMNQKQESIVEKEMETLLAKSVVPEDVNLENDLDLNWDDEETDNTTKTDGDPNNENEVRATDSDDSVIDKTISTPSQSLDLESTDNVEKIVLDMVWHCINTLKGSDMETNSNTSYVSNEKVLEGIGIISAIALCAQLKYSPTARRTLYKFSQGTAAIGLLSVAAGSLGSAYAKKNITKWLQKQFGDHIPIIRPINDAVNTRSILRSNPLTKCFSFFQNNPKYKKKLQGLIALTVLYHFRQRRGVKSTRRA</sequence>
<gene>
    <name evidence="3" type="ORF">CTEN210_09573</name>
</gene>
<evidence type="ECO:0000313" key="3">
    <source>
        <dbReference type="EMBL" id="GFH53097.1"/>
    </source>
</evidence>
<evidence type="ECO:0000256" key="1">
    <source>
        <dbReference type="SAM" id="MobiDB-lite"/>
    </source>
</evidence>
<dbReference type="AlphaFoldDB" id="A0AAD3CVP3"/>
<feature type="transmembrane region" description="Helical" evidence="2">
    <location>
        <begin position="91"/>
        <end position="109"/>
    </location>
</feature>
<proteinExistence type="predicted"/>
<evidence type="ECO:0000313" key="4">
    <source>
        <dbReference type="Proteomes" id="UP001054902"/>
    </source>
</evidence>
<dbReference type="EMBL" id="BLLK01000046">
    <property type="protein sequence ID" value="GFH53097.1"/>
    <property type="molecule type" value="Genomic_DNA"/>
</dbReference>
<evidence type="ECO:0000256" key="2">
    <source>
        <dbReference type="SAM" id="Phobius"/>
    </source>
</evidence>
<keyword evidence="4" id="KW-1185">Reference proteome</keyword>
<protein>
    <submittedName>
        <fullName evidence="3">Uncharacterized protein</fullName>
    </submittedName>
</protein>